<feature type="transmembrane region" description="Helical" evidence="1">
    <location>
        <begin position="41"/>
        <end position="61"/>
    </location>
</feature>
<feature type="transmembrane region" description="Helical" evidence="1">
    <location>
        <begin position="210"/>
        <end position="231"/>
    </location>
</feature>
<feature type="transmembrane region" description="Helical" evidence="1">
    <location>
        <begin position="130"/>
        <end position="149"/>
    </location>
</feature>
<reference evidence="3 4" key="1">
    <citation type="submission" date="2019-07" db="EMBL/GenBank/DDBJ databases">
        <title>Whole genome shotgun sequence of Reyranella soli NBRC 108950.</title>
        <authorList>
            <person name="Hosoyama A."/>
            <person name="Uohara A."/>
            <person name="Ohji S."/>
            <person name="Ichikawa N."/>
        </authorList>
    </citation>
    <scope>NUCLEOTIDE SEQUENCE [LARGE SCALE GENOMIC DNA]</scope>
    <source>
        <strain evidence="3 4">NBRC 108950</strain>
    </source>
</reference>
<feature type="transmembrane region" description="Helical" evidence="1">
    <location>
        <begin position="185"/>
        <end position="204"/>
    </location>
</feature>
<evidence type="ECO:0000259" key="2">
    <source>
        <dbReference type="Pfam" id="PF00892"/>
    </source>
</evidence>
<feature type="transmembrane region" description="Helical" evidence="1">
    <location>
        <begin position="155"/>
        <end position="173"/>
    </location>
</feature>
<evidence type="ECO:0000313" key="3">
    <source>
        <dbReference type="EMBL" id="GEP57457.1"/>
    </source>
</evidence>
<dbReference type="PANTHER" id="PTHR22911:SF103">
    <property type="entry name" value="BLR2811 PROTEIN"/>
    <property type="match status" value="1"/>
</dbReference>
<keyword evidence="1" id="KW-1133">Transmembrane helix</keyword>
<dbReference type="PANTHER" id="PTHR22911">
    <property type="entry name" value="ACYL-MALONYL CONDENSING ENZYME-RELATED"/>
    <property type="match status" value="1"/>
</dbReference>
<feature type="transmembrane region" description="Helical" evidence="1">
    <location>
        <begin position="12"/>
        <end position="29"/>
    </location>
</feature>
<accession>A0A512NET1</accession>
<dbReference type="GO" id="GO:0016020">
    <property type="term" value="C:membrane"/>
    <property type="evidence" value="ECO:0007669"/>
    <property type="project" value="InterPro"/>
</dbReference>
<protein>
    <recommendedName>
        <fullName evidence="2">EamA domain-containing protein</fullName>
    </recommendedName>
</protein>
<keyword evidence="4" id="KW-1185">Reference proteome</keyword>
<evidence type="ECO:0000256" key="1">
    <source>
        <dbReference type="SAM" id="Phobius"/>
    </source>
</evidence>
<dbReference type="AlphaFoldDB" id="A0A512NET1"/>
<dbReference type="OrthoDB" id="9812899at2"/>
<name>A0A512NET1_9HYPH</name>
<dbReference type="EMBL" id="BKAJ01000081">
    <property type="protein sequence ID" value="GEP57457.1"/>
    <property type="molecule type" value="Genomic_DNA"/>
</dbReference>
<feature type="transmembrane region" description="Helical" evidence="1">
    <location>
        <begin position="268"/>
        <end position="286"/>
    </location>
</feature>
<evidence type="ECO:0000313" key="4">
    <source>
        <dbReference type="Proteomes" id="UP000321058"/>
    </source>
</evidence>
<keyword evidence="1" id="KW-0472">Membrane</keyword>
<feature type="domain" description="EamA" evidence="2">
    <location>
        <begin position="14"/>
        <end position="146"/>
    </location>
</feature>
<comment type="caution">
    <text evidence="3">The sequence shown here is derived from an EMBL/GenBank/DDBJ whole genome shotgun (WGS) entry which is preliminary data.</text>
</comment>
<proteinExistence type="predicted"/>
<dbReference type="SUPFAM" id="SSF103481">
    <property type="entry name" value="Multidrug resistance efflux transporter EmrE"/>
    <property type="match status" value="2"/>
</dbReference>
<feature type="transmembrane region" description="Helical" evidence="1">
    <location>
        <begin position="82"/>
        <end position="99"/>
    </location>
</feature>
<dbReference type="InterPro" id="IPR000620">
    <property type="entry name" value="EamA_dom"/>
</dbReference>
<dbReference type="RefSeq" id="WP_147151830.1">
    <property type="nucleotide sequence ID" value="NZ_BKAJ01000081.1"/>
</dbReference>
<dbReference type="InterPro" id="IPR037185">
    <property type="entry name" value="EmrE-like"/>
</dbReference>
<sequence length="297" mass="32244">MTAATAGTPNKAALGPLLTMFAMLCFAGMDATSKFLVADYAVGQMMWIRCIILFLFAWFIVRRIGVRAALKTPRPGVQITRSLILLVESALFVFAFRYLPLADTHALASTSPLIVIALGVIFLNERAGAARWLAVVAGFTGVLLIIRPGFRDFDWPLLLPVVGAVLWATYQILTRLAARHDSADTSLIWSALIALIATTFVAPIDWRWPTAGAWVLIVGVAMIGSVANYALIKALDYAEAGAVQPYSYTLLVWATLLGFVVFGDFPDLWTIVGAAVIVASSAYTWYHDRMTASAARP</sequence>
<organism evidence="3 4">
    <name type="scientific">Reyranella soli</name>
    <dbReference type="NCBI Taxonomy" id="1230389"/>
    <lineage>
        <taxon>Bacteria</taxon>
        <taxon>Pseudomonadati</taxon>
        <taxon>Pseudomonadota</taxon>
        <taxon>Alphaproteobacteria</taxon>
        <taxon>Hyphomicrobiales</taxon>
        <taxon>Reyranellaceae</taxon>
        <taxon>Reyranella</taxon>
    </lineage>
</organism>
<keyword evidence="1" id="KW-0812">Transmembrane</keyword>
<dbReference type="Pfam" id="PF00892">
    <property type="entry name" value="EamA"/>
    <property type="match status" value="2"/>
</dbReference>
<gene>
    <name evidence="3" type="ORF">RSO01_46230</name>
</gene>
<dbReference type="Proteomes" id="UP000321058">
    <property type="component" value="Unassembled WGS sequence"/>
</dbReference>
<feature type="transmembrane region" description="Helical" evidence="1">
    <location>
        <begin position="243"/>
        <end position="262"/>
    </location>
</feature>
<feature type="domain" description="EamA" evidence="2">
    <location>
        <begin position="157"/>
        <end position="282"/>
    </location>
</feature>
<feature type="transmembrane region" description="Helical" evidence="1">
    <location>
        <begin position="105"/>
        <end position="123"/>
    </location>
</feature>